<evidence type="ECO:0000256" key="17">
    <source>
        <dbReference type="ARBA" id="ARBA00047804"/>
    </source>
</evidence>
<evidence type="ECO:0000256" key="13">
    <source>
        <dbReference type="ARBA" id="ARBA00023136"/>
    </source>
</evidence>
<keyword evidence="5 18" id="KW-0997">Cell inner membrane</keyword>
<name>A0ABQ1NZ12_9GAMM</name>
<evidence type="ECO:0000256" key="6">
    <source>
        <dbReference type="ARBA" id="ARBA00022692"/>
    </source>
</evidence>
<evidence type="ECO:0000256" key="11">
    <source>
        <dbReference type="ARBA" id="ARBA00023002"/>
    </source>
</evidence>
<evidence type="ECO:0000256" key="4">
    <source>
        <dbReference type="ARBA" id="ARBA00022475"/>
    </source>
</evidence>
<keyword evidence="6 18" id="KW-0812">Transmembrane</keyword>
<dbReference type="Pfam" id="PF13899">
    <property type="entry name" value="Thioredoxin_7"/>
    <property type="match status" value="1"/>
</dbReference>
<feature type="disulfide bond" description="Redox-active" evidence="18">
    <location>
        <begin position="128"/>
        <end position="134"/>
    </location>
</feature>
<keyword evidence="4 18" id="KW-1003">Cell membrane</keyword>
<dbReference type="InterPro" id="IPR003834">
    <property type="entry name" value="Cyt_c_assmbl_TM_dom"/>
</dbReference>
<dbReference type="InterPro" id="IPR013766">
    <property type="entry name" value="Thioredoxin_domain"/>
</dbReference>
<dbReference type="Gene3D" id="3.40.30.10">
    <property type="entry name" value="Glutaredoxin"/>
    <property type="match status" value="1"/>
</dbReference>
<keyword evidence="7 18" id="KW-0732">Signal</keyword>
<keyword evidence="3 18" id="KW-0813">Transport</keyword>
<keyword evidence="10 18" id="KW-1133">Transmembrane helix</keyword>
<dbReference type="EMBL" id="BMHM01000002">
    <property type="protein sequence ID" value="GGC83520.1"/>
    <property type="molecule type" value="Genomic_DNA"/>
</dbReference>
<evidence type="ECO:0000256" key="18">
    <source>
        <dbReference type="HAMAP-Rule" id="MF_00399"/>
    </source>
</evidence>
<evidence type="ECO:0000313" key="22">
    <source>
        <dbReference type="Proteomes" id="UP000597301"/>
    </source>
</evidence>
<feature type="transmembrane region" description="Helical" evidence="18">
    <location>
        <begin position="417"/>
        <end position="436"/>
    </location>
</feature>
<dbReference type="Gene3D" id="2.60.40.1250">
    <property type="entry name" value="Thiol:disulfide interchange protein DsbD, N-terminal domain"/>
    <property type="match status" value="1"/>
</dbReference>
<feature type="transmembrane region" description="Helical" evidence="18">
    <location>
        <begin position="393"/>
        <end position="411"/>
    </location>
</feature>
<evidence type="ECO:0000256" key="5">
    <source>
        <dbReference type="ARBA" id="ARBA00022519"/>
    </source>
</evidence>
<dbReference type="Pfam" id="PF02683">
    <property type="entry name" value="DsbD_TM"/>
    <property type="match status" value="1"/>
</dbReference>
<comment type="function">
    <text evidence="18">Required to facilitate the formation of correct disulfide bonds in some periplasmic proteins and for the assembly of the periplasmic c-type cytochromes. Acts by transferring electrons from cytoplasmic thioredoxin to the periplasm. This transfer involves a cascade of disulfide bond formation and reduction steps.</text>
</comment>
<proteinExistence type="inferred from homology"/>
<feature type="region of interest" description="Disordered" evidence="19">
    <location>
        <begin position="153"/>
        <end position="172"/>
    </location>
</feature>
<keyword evidence="15 18" id="KW-0676">Redox-active center</keyword>
<evidence type="ECO:0000313" key="21">
    <source>
        <dbReference type="EMBL" id="GGC83520.1"/>
    </source>
</evidence>
<reference evidence="22" key="1">
    <citation type="journal article" date="2019" name="Int. J. Syst. Evol. Microbiol.">
        <title>The Global Catalogue of Microorganisms (GCM) 10K type strain sequencing project: providing services to taxonomists for standard genome sequencing and annotation.</title>
        <authorList>
            <consortium name="The Broad Institute Genomics Platform"/>
            <consortium name="The Broad Institute Genome Sequencing Center for Infectious Disease"/>
            <person name="Wu L."/>
            <person name="Ma J."/>
        </authorList>
    </citation>
    <scope>NUCLEOTIDE SEQUENCE [LARGE SCALE GENOMIC DNA]</scope>
    <source>
        <strain evidence="22">CGMCC 1.15122</strain>
    </source>
</reference>
<evidence type="ECO:0000256" key="1">
    <source>
        <dbReference type="ARBA" id="ARBA00004429"/>
    </source>
</evidence>
<evidence type="ECO:0000256" key="8">
    <source>
        <dbReference type="ARBA" id="ARBA00022748"/>
    </source>
</evidence>
<evidence type="ECO:0000256" key="15">
    <source>
        <dbReference type="ARBA" id="ARBA00023284"/>
    </source>
</evidence>
<evidence type="ECO:0000256" key="19">
    <source>
        <dbReference type="SAM" id="MobiDB-lite"/>
    </source>
</evidence>
<keyword evidence="22" id="KW-1185">Reference proteome</keyword>
<dbReference type="PROSITE" id="PS51352">
    <property type="entry name" value="THIOREDOXIN_2"/>
    <property type="match status" value="1"/>
</dbReference>
<dbReference type="Proteomes" id="UP000597301">
    <property type="component" value="Unassembled WGS sequence"/>
</dbReference>
<feature type="transmembrane region" description="Helical" evidence="18">
    <location>
        <begin position="352"/>
        <end position="381"/>
    </location>
</feature>
<evidence type="ECO:0000256" key="12">
    <source>
        <dbReference type="ARBA" id="ARBA00023027"/>
    </source>
</evidence>
<feature type="compositionally biased region" description="Low complexity" evidence="19">
    <location>
        <begin position="159"/>
        <end position="170"/>
    </location>
</feature>
<dbReference type="InterPro" id="IPR036249">
    <property type="entry name" value="Thioredoxin-like_sf"/>
</dbReference>
<dbReference type="EC" id="1.8.1.8" evidence="18"/>
<dbReference type="HAMAP" id="MF_00399">
    <property type="entry name" value="DbsD"/>
    <property type="match status" value="1"/>
</dbReference>
<evidence type="ECO:0000259" key="20">
    <source>
        <dbReference type="PROSITE" id="PS51352"/>
    </source>
</evidence>
<comment type="subcellular location">
    <subcellularLocation>
        <location evidence="1 18">Cell inner membrane</location>
        <topology evidence="1 18">Multi-pass membrane protein</topology>
    </subcellularLocation>
</comment>
<dbReference type="InterPro" id="IPR036929">
    <property type="entry name" value="DsbDN_sf"/>
</dbReference>
<dbReference type="PANTHER" id="PTHR32234:SF0">
    <property type="entry name" value="THIOL:DISULFIDE INTERCHANGE PROTEIN DSBD"/>
    <property type="match status" value="1"/>
</dbReference>
<evidence type="ECO:0000256" key="14">
    <source>
        <dbReference type="ARBA" id="ARBA00023157"/>
    </source>
</evidence>
<dbReference type="PANTHER" id="PTHR32234">
    <property type="entry name" value="THIOL:DISULFIDE INTERCHANGE PROTEIN DSBD"/>
    <property type="match status" value="1"/>
</dbReference>
<evidence type="ECO:0000256" key="10">
    <source>
        <dbReference type="ARBA" id="ARBA00022989"/>
    </source>
</evidence>
<feature type="signal peptide" evidence="18">
    <location>
        <begin position="1"/>
        <end position="20"/>
    </location>
</feature>
<dbReference type="SUPFAM" id="SSF74863">
    <property type="entry name" value="Thiol:disulfide interchange protein DsbD, N-terminal domain (DsbD-alpha)"/>
    <property type="match status" value="1"/>
</dbReference>
<protein>
    <recommendedName>
        <fullName evidence="18">Thiol:disulfide interchange protein DsbD</fullName>
        <ecNumber evidence="18">1.8.1.8</ecNumber>
    </recommendedName>
    <alternativeName>
        <fullName evidence="18">Protein-disulfide reductase</fullName>
        <shortName evidence="18">Disulfide reductase</shortName>
    </alternativeName>
</protein>
<keyword evidence="11 18" id="KW-0560">Oxidoreductase</keyword>
<feature type="disulfide bond" description="Redox-active" evidence="18">
    <location>
        <begin position="524"/>
        <end position="527"/>
    </location>
</feature>
<comment type="catalytic activity">
    <reaction evidence="17 18">
        <text>[protein]-dithiol + NADP(+) = [protein]-disulfide + NADPH + H(+)</text>
        <dbReference type="Rhea" id="RHEA:18753"/>
        <dbReference type="Rhea" id="RHEA-COMP:10593"/>
        <dbReference type="Rhea" id="RHEA-COMP:10594"/>
        <dbReference type="ChEBI" id="CHEBI:15378"/>
        <dbReference type="ChEBI" id="CHEBI:29950"/>
        <dbReference type="ChEBI" id="CHEBI:50058"/>
        <dbReference type="ChEBI" id="CHEBI:57783"/>
        <dbReference type="ChEBI" id="CHEBI:58349"/>
        <dbReference type="EC" id="1.8.1.8"/>
    </reaction>
</comment>
<dbReference type="InterPro" id="IPR022910">
    <property type="entry name" value="Thiol_diS_interchange_DbsD"/>
</dbReference>
<feature type="domain" description="Thioredoxin" evidence="20">
    <location>
        <begin position="464"/>
        <end position="608"/>
    </location>
</feature>
<keyword evidence="9 18" id="KW-0249">Electron transport</keyword>
<evidence type="ECO:0000256" key="16">
    <source>
        <dbReference type="ARBA" id="ARBA00047388"/>
    </source>
</evidence>
<evidence type="ECO:0000256" key="2">
    <source>
        <dbReference type="ARBA" id="ARBA00007241"/>
    </source>
</evidence>
<dbReference type="InterPro" id="IPR028250">
    <property type="entry name" value="DsbDN"/>
</dbReference>
<keyword evidence="13 18" id="KW-0472">Membrane</keyword>
<dbReference type="CDD" id="cd02953">
    <property type="entry name" value="DsbDgamma"/>
    <property type="match status" value="1"/>
</dbReference>
<dbReference type="SUPFAM" id="SSF52833">
    <property type="entry name" value="Thioredoxin-like"/>
    <property type="match status" value="1"/>
</dbReference>
<dbReference type="InterPro" id="IPR035671">
    <property type="entry name" value="DsbD_gamma"/>
</dbReference>
<comment type="similarity">
    <text evidence="2 18">Belongs to the thioredoxin family. DsbD subfamily.</text>
</comment>
<comment type="caution">
    <text evidence="21">The sequence shown here is derived from an EMBL/GenBank/DDBJ whole genome shotgun (WGS) entry which is preliminary data.</text>
</comment>
<feature type="transmembrane region" description="Helical" evidence="18">
    <location>
        <begin position="235"/>
        <end position="262"/>
    </location>
</feature>
<accession>A0ABQ1NZ12</accession>
<evidence type="ECO:0000256" key="7">
    <source>
        <dbReference type="ARBA" id="ARBA00022729"/>
    </source>
</evidence>
<feature type="chain" id="PRO_5044916395" description="Thiol:disulfide interchange protein DsbD" evidence="18">
    <location>
        <begin position="21"/>
        <end position="612"/>
    </location>
</feature>
<comment type="catalytic activity">
    <reaction evidence="16 18">
        <text>[protein]-dithiol + NAD(+) = [protein]-disulfide + NADH + H(+)</text>
        <dbReference type="Rhea" id="RHEA:18749"/>
        <dbReference type="Rhea" id="RHEA-COMP:10593"/>
        <dbReference type="Rhea" id="RHEA-COMP:10594"/>
        <dbReference type="ChEBI" id="CHEBI:15378"/>
        <dbReference type="ChEBI" id="CHEBI:29950"/>
        <dbReference type="ChEBI" id="CHEBI:50058"/>
        <dbReference type="ChEBI" id="CHEBI:57540"/>
        <dbReference type="ChEBI" id="CHEBI:57945"/>
        <dbReference type="EC" id="1.8.1.8"/>
    </reaction>
</comment>
<dbReference type="Pfam" id="PF11412">
    <property type="entry name" value="DsbD_N"/>
    <property type="match status" value="1"/>
</dbReference>
<feature type="transmembrane region" description="Helical" evidence="18">
    <location>
        <begin position="274"/>
        <end position="297"/>
    </location>
</feature>
<keyword evidence="14 18" id="KW-1015">Disulfide bond</keyword>
<feature type="transmembrane region" description="Helical" evidence="18">
    <location>
        <begin position="193"/>
        <end position="214"/>
    </location>
</feature>
<dbReference type="NCBIfam" id="NF001419">
    <property type="entry name" value="PRK00293.1"/>
    <property type="match status" value="1"/>
</dbReference>
<gene>
    <name evidence="21" type="primary">dsbD1</name>
    <name evidence="18" type="synonym">dsbD</name>
    <name evidence="21" type="ORF">GCM10011382_12050</name>
</gene>
<keyword evidence="8 18" id="KW-0201">Cytochrome c-type biogenesis</keyword>
<organism evidence="21 22">
    <name type="scientific">Vreelandella lutescens</name>
    <dbReference type="NCBI Taxonomy" id="1602943"/>
    <lineage>
        <taxon>Bacteria</taxon>
        <taxon>Pseudomonadati</taxon>
        <taxon>Pseudomonadota</taxon>
        <taxon>Gammaproteobacteria</taxon>
        <taxon>Oceanospirillales</taxon>
        <taxon>Halomonadaceae</taxon>
        <taxon>Vreelandella</taxon>
    </lineage>
</organism>
<feature type="transmembrane region" description="Helical" evidence="18">
    <location>
        <begin position="318"/>
        <end position="346"/>
    </location>
</feature>
<evidence type="ECO:0000256" key="9">
    <source>
        <dbReference type="ARBA" id="ARBA00022982"/>
    </source>
</evidence>
<sequence precursor="true">MLLMQRFSLFLMLCWLPVLAHGQWFSSSNQSDFLPVMEAFQPSAWHDGETLSIGIDIADEYYLYRHQLAVSSQQASVSLEEPVIPQGTFTTDEFMGDVYVFRDQLVFEVPLSTAYSGPIRLELTFQGCADAGLCYPPERITLEAAETSPPSAFANWQGESTSTPTSEVSTGAALSVPQSEDSKFSTLISNTSLPLALGLFFLAGIGLTFTPCVLPMIPILSSIVVGQNPTKPRAFVLSASYVLGMAVTYALVGVLMGLFGAGLNLQAHLQSAPVLITFAILFTLFALAMFGAFDLRVSPRIANTIDAWQARAQRSGPMGLAVAGALSVLVVSPCVTAPLAGALVFISSTGDAALGGAVLFALGLGMGLPLLLVGTFGTTLLPRSGGWMNGVKIAFGLLLLGVAIWMIERLIAPSISLLLWAALAIGSALTIGALNTSPSQGWAKARQTAGLMLLAWGVALVLGAAQGGSNPLRPLSSVTSSGTSHATAAPEFQEINTLSALQTVVEQAAQEGRPVFAHFTADWCISCKLMEREVYPDPNVAAVLNDFQLIAVDVTETNAQSRELLNHFNLFGPPSLLLFHQGEEVREARIQGEVTAQGLTQHLDAFQRWQQG</sequence>
<feature type="disulfide bond" description="Redox-active" evidence="18">
    <location>
        <begin position="212"/>
        <end position="334"/>
    </location>
</feature>
<evidence type="ECO:0000256" key="3">
    <source>
        <dbReference type="ARBA" id="ARBA00022448"/>
    </source>
</evidence>
<feature type="transmembrane region" description="Helical" evidence="18">
    <location>
        <begin position="448"/>
        <end position="465"/>
    </location>
</feature>
<keyword evidence="12 18" id="KW-0520">NAD</keyword>